<dbReference type="OrthoDB" id="2657408at2"/>
<evidence type="ECO:0000313" key="4">
    <source>
        <dbReference type="Proteomes" id="UP000076796"/>
    </source>
</evidence>
<comment type="caution">
    <text evidence="3">The sequence shown here is derived from an EMBL/GenBank/DDBJ whole genome shotgun (WGS) entry which is preliminary data.</text>
</comment>
<dbReference type="EMBL" id="LWMH01000001">
    <property type="protein sequence ID" value="KZS45069.1"/>
    <property type="molecule type" value="Genomic_DNA"/>
</dbReference>
<accession>A0A163GP25</accession>
<protein>
    <recommendedName>
        <fullName evidence="2">DUF5704 domain-containing protein</fullName>
    </recommendedName>
</protein>
<dbReference type="InterPro" id="IPR043759">
    <property type="entry name" value="DUF5704"/>
</dbReference>
<gene>
    <name evidence="3" type="ORF">AWU65_03555</name>
</gene>
<dbReference type="RefSeq" id="WP_063477575.1">
    <property type="nucleotide sequence ID" value="NZ_LWMH01000001.1"/>
</dbReference>
<evidence type="ECO:0000313" key="3">
    <source>
        <dbReference type="EMBL" id="KZS45069.1"/>
    </source>
</evidence>
<keyword evidence="1" id="KW-0732">Signal</keyword>
<keyword evidence="4" id="KW-1185">Reference proteome</keyword>
<feature type="signal peptide" evidence="1">
    <location>
        <begin position="1"/>
        <end position="32"/>
    </location>
</feature>
<feature type="chain" id="PRO_5007842941" description="DUF5704 domain-containing protein" evidence="1">
    <location>
        <begin position="33"/>
        <end position="921"/>
    </location>
</feature>
<feature type="domain" description="DUF5704" evidence="2">
    <location>
        <begin position="423"/>
        <end position="602"/>
    </location>
</feature>
<sequence length="921" mass="101538">MKTLHKKRIALTMLIVLILNLFFLNLSYTVHAADSVMVDKYGRINFTTTSTKATTGIKYKTVGFTITRSTSCSGSQCAPQNGTHGVVRVQQIDEIDNGDGTVTTYFQVPEASVSAALESAGLKDITYGGTIYLSSIFHVVRNNNEDHTDHVDLQSIKNAENWADPNGFRQYYDIPVSYTAKYEVTKIYRTSDGTEIKRGNVDNPNDPDKRWPVGEEINAKLDETVVFNGKTYSLIKSYIQSKHKPNDQDYVQTGTPSSNPKLAQRSFTTYLGGTNVIGVYREGANPVEAIYELEDGTRIKSVDIGEKSIGDPVSHTFEEKVSFQGKQNEIIRSYIIQNEFPNDKKFVQEKGDPNLLTRNTTVGKGGTKFVGVYKPLDGSGGGGGGSCTYEIGAPSKGNILSGSVLDPSANGVLKADDRGSEKFDVSKGIPTSEDLYANVFGKNYLFQNKWANMRGQVTYTVTVKKVYNKTWTIPAVPGNPGTPAKPMSKEVPVQKNVTVIRDYSYWQIDNLEVYKLKNATVKNYALGGYGETVTLNPNGYIAPTLVSDNKTAVEDHVQPQPCNMVDLGTETVSGGSSEPPTPQEDFQPVAEAEVKEVKVKNDHVVFNGTTIMNNAQVEKEAPRPGSIPEPQEIGQNVLYQSGYTVSKTLVNKANQPTTGKIYYDIIPGNINGGSNKEFAINGMNSVTVHTPVVIYAAISDDKAHNQKTVPAPNREATILDRPFTIYMPTSGQHRNILGYGDRDYAKYVRDKQVWFPFDVYSEDKSNFYPKNTWISIPVNQEATTFFMPVWVDEGIHDVLFRTIAENAPPNFTTQPEANLDLAHHVATDVVPVDVIGRVYDFHITDIADFNWESFFRKAKGSSVPTGNSFWVGDKEIDGAARIGANNYILPVRQGSNPLSGLQNIAVKTGYHFSATRYSISA</sequence>
<proteinExistence type="predicted"/>
<organism evidence="3 4">
    <name type="scientific">Paenibacillus glucanolyticus</name>
    <dbReference type="NCBI Taxonomy" id="59843"/>
    <lineage>
        <taxon>Bacteria</taxon>
        <taxon>Bacillati</taxon>
        <taxon>Bacillota</taxon>
        <taxon>Bacilli</taxon>
        <taxon>Bacillales</taxon>
        <taxon>Paenibacillaceae</taxon>
        <taxon>Paenibacillus</taxon>
    </lineage>
</organism>
<evidence type="ECO:0000259" key="2">
    <source>
        <dbReference type="Pfam" id="PF18964"/>
    </source>
</evidence>
<name>A0A163GP25_9BACL</name>
<evidence type="ECO:0000256" key="1">
    <source>
        <dbReference type="SAM" id="SignalP"/>
    </source>
</evidence>
<reference evidence="3" key="1">
    <citation type="journal article" date="2016" name="Genome Announc.">
        <title>Draft genomes of two strains of Paenibacillus glucanolyticus with capability to degrade lignocellulose.</title>
        <authorList>
            <person name="Mathews S.L."/>
            <person name="Pawlak J."/>
            <person name="Grunden A.M."/>
        </authorList>
    </citation>
    <scope>NUCLEOTIDE SEQUENCE [LARGE SCALE GENOMIC DNA]</scope>
    <source>
        <strain evidence="3">SLM1</strain>
    </source>
</reference>
<dbReference type="Proteomes" id="UP000076796">
    <property type="component" value="Unassembled WGS sequence"/>
</dbReference>
<dbReference type="Pfam" id="PF18964">
    <property type="entry name" value="DUF5704"/>
    <property type="match status" value="1"/>
</dbReference>
<dbReference type="AlphaFoldDB" id="A0A163GP25"/>